<evidence type="ECO:0000256" key="2">
    <source>
        <dbReference type="ARBA" id="ARBA00022692"/>
    </source>
</evidence>
<evidence type="ECO:0000259" key="7">
    <source>
        <dbReference type="Pfam" id="PF05154"/>
    </source>
</evidence>
<feature type="region of interest" description="Disordered" evidence="5">
    <location>
        <begin position="1"/>
        <end position="28"/>
    </location>
</feature>
<evidence type="ECO:0000256" key="1">
    <source>
        <dbReference type="ARBA" id="ARBA00004141"/>
    </source>
</evidence>
<dbReference type="Proteomes" id="UP001373159">
    <property type="component" value="Unassembled WGS sequence"/>
</dbReference>
<accession>A0ABU8ZNT2</accession>
<comment type="caution">
    <text evidence="8">The sequence shown here is derived from an EMBL/GenBank/DDBJ whole genome shotgun (WGS) entry which is preliminary data.</text>
</comment>
<dbReference type="InterPro" id="IPR007829">
    <property type="entry name" value="TM2"/>
</dbReference>
<reference evidence="8 9" key="1">
    <citation type="submission" date="2024-02" db="EMBL/GenBank/DDBJ databases">
        <title>Bifidobacterium honeyensis sp. nov., isolated from the comb honey.</title>
        <authorList>
            <person name="Liu W."/>
            <person name="Li Y."/>
        </authorList>
    </citation>
    <scope>NUCLEOTIDE SEQUENCE [LARGE SCALE GENOMIC DNA]</scope>
    <source>
        <strain evidence="8 9">IMAU50988</strain>
    </source>
</reference>
<dbReference type="EMBL" id="JBANBB010000001">
    <property type="protein sequence ID" value="MEK0306897.1"/>
    <property type="molecule type" value="Genomic_DNA"/>
</dbReference>
<evidence type="ECO:0000313" key="8">
    <source>
        <dbReference type="EMBL" id="MEK0306897.1"/>
    </source>
</evidence>
<dbReference type="Pfam" id="PF05154">
    <property type="entry name" value="TM2"/>
    <property type="match status" value="1"/>
</dbReference>
<dbReference type="RefSeq" id="WP_340469466.1">
    <property type="nucleotide sequence ID" value="NZ_JBANBB010000001.1"/>
</dbReference>
<name>A0ABU8ZNT2_9BIFI</name>
<gene>
    <name evidence="8" type="ORF">V8P97_05400</name>
</gene>
<sequence length="113" mass="12505">MEPEETDASEVRGQAGDRDQPDRVSRKSRQTAGLLGLIGGGLGLHNFYLGRMRKGACQVLLSAVCWFLAVRFNLVFSPFIAYFWGMIEGVLILASHNGSPWHRDARGLELLDS</sequence>
<feature type="domain" description="TM2" evidence="7">
    <location>
        <begin position="26"/>
        <end position="67"/>
    </location>
</feature>
<protein>
    <submittedName>
        <fullName evidence="8">NINE protein</fullName>
    </submittedName>
</protein>
<organism evidence="8 9">
    <name type="scientific">Bifidobacterium favimelis</name>
    <dbReference type="NCBI Taxonomy" id="3122979"/>
    <lineage>
        <taxon>Bacteria</taxon>
        <taxon>Bacillati</taxon>
        <taxon>Actinomycetota</taxon>
        <taxon>Actinomycetes</taxon>
        <taxon>Bifidobacteriales</taxon>
        <taxon>Bifidobacteriaceae</taxon>
        <taxon>Bifidobacterium</taxon>
    </lineage>
</organism>
<feature type="transmembrane region" description="Helical" evidence="6">
    <location>
        <begin position="60"/>
        <end position="84"/>
    </location>
</feature>
<feature type="transmembrane region" description="Helical" evidence="6">
    <location>
        <begin position="31"/>
        <end position="48"/>
    </location>
</feature>
<feature type="compositionally biased region" description="Basic and acidic residues" evidence="5">
    <location>
        <begin position="15"/>
        <end position="25"/>
    </location>
</feature>
<evidence type="ECO:0000256" key="4">
    <source>
        <dbReference type="ARBA" id="ARBA00023136"/>
    </source>
</evidence>
<keyword evidence="3 6" id="KW-1133">Transmembrane helix</keyword>
<keyword evidence="2 6" id="KW-0812">Transmembrane</keyword>
<comment type="subcellular location">
    <subcellularLocation>
        <location evidence="1">Membrane</location>
        <topology evidence="1">Multi-pass membrane protein</topology>
    </subcellularLocation>
</comment>
<proteinExistence type="predicted"/>
<evidence type="ECO:0000256" key="5">
    <source>
        <dbReference type="SAM" id="MobiDB-lite"/>
    </source>
</evidence>
<evidence type="ECO:0000313" key="9">
    <source>
        <dbReference type="Proteomes" id="UP001373159"/>
    </source>
</evidence>
<evidence type="ECO:0000256" key="6">
    <source>
        <dbReference type="SAM" id="Phobius"/>
    </source>
</evidence>
<keyword evidence="9" id="KW-1185">Reference proteome</keyword>
<keyword evidence="4 6" id="KW-0472">Membrane</keyword>
<evidence type="ECO:0000256" key="3">
    <source>
        <dbReference type="ARBA" id="ARBA00022989"/>
    </source>
</evidence>